<name>A0A5J4RBN2_9ZZZZ</name>
<comment type="caution">
    <text evidence="1">The sequence shown here is derived from an EMBL/GenBank/DDBJ whole genome shotgun (WGS) entry which is preliminary data.</text>
</comment>
<reference evidence="1" key="1">
    <citation type="submission" date="2019-03" db="EMBL/GenBank/DDBJ databases">
        <title>Single cell metagenomics reveals metabolic interactions within the superorganism composed of flagellate Streblomastix strix and complex community of Bacteroidetes bacteria on its surface.</title>
        <authorList>
            <person name="Treitli S.C."/>
            <person name="Kolisko M."/>
            <person name="Husnik F."/>
            <person name="Keeling P."/>
            <person name="Hampl V."/>
        </authorList>
    </citation>
    <scope>NUCLEOTIDE SEQUENCE</scope>
    <source>
        <strain evidence="1">STM</strain>
    </source>
</reference>
<proteinExistence type="predicted"/>
<dbReference type="AlphaFoldDB" id="A0A5J4RBN2"/>
<evidence type="ECO:0000313" key="1">
    <source>
        <dbReference type="EMBL" id="KAA6330925.1"/>
    </source>
</evidence>
<protein>
    <submittedName>
        <fullName evidence="1">Uncharacterized protein</fullName>
    </submittedName>
</protein>
<sequence length="23" mass="2765">MKKFKIYPHMQTAELLGVLNFQK</sequence>
<dbReference type="EMBL" id="SNRY01001439">
    <property type="protein sequence ID" value="KAA6330925.1"/>
    <property type="molecule type" value="Genomic_DNA"/>
</dbReference>
<organism evidence="1">
    <name type="scientific">termite gut metagenome</name>
    <dbReference type="NCBI Taxonomy" id="433724"/>
    <lineage>
        <taxon>unclassified sequences</taxon>
        <taxon>metagenomes</taxon>
        <taxon>organismal metagenomes</taxon>
    </lineage>
</organism>
<accession>A0A5J4RBN2</accession>
<gene>
    <name evidence="1" type="ORF">EZS27_020418</name>
</gene>
<feature type="non-terminal residue" evidence="1">
    <location>
        <position position="23"/>
    </location>
</feature>